<comment type="caution">
    <text evidence="2">The sequence shown here is derived from an EMBL/GenBank/DDBJ whole genome shotgun (WGS) entry which is preliminary data.</text>
</comment>
<evidence type="ECO:0000313" key="3">
    <source>
        <dbReference type="Proteomes" id="UP001500683"/>
    </source>
</evidence>
<dbReference type="RefSeq" id="WP_344955010.1">
    <property type="nucleotide sequence ID" value="NZ_BAAAZG010000048.1"/>
</dbReference>
<proteinExistence type="predicted"/>
<sequence>MTSLPLGHPETVASRFLVSTDEPPPADLSGLLTGGDLAALARELHARSALTLREHRPEADWLARLGGSSGRLRRLRNARHHVLVRVQGAPDDAPRHAQAARQAARLLAAAAGGLVVDVDSHQVVGTSPVEREHFVLGDQWIGVFVVGERALVRADTWGLHRFGLPELTVRGAPYGHLLTAANLLRVLAFRLFSQRRADAVPGTLLLDGADLLRFWGARPAPAGRFMVRLSPGAGNCPGCRPALEVAATAFAGGTTGAGWWDDGPGRALPKLLSARPEPGPTENPLPARDSDRHP</sequence>
<accession>A0ABP7WNL4</accession>
<feature type="region of interest" description="Disordered" evidence="1">
    <location>
        <begin position="260"/>
        <end position="294"/>
    </location>
</feature>
<keyword evidence="3" id="KW-1185">Reference proteome</keyword>
<evidence type="ECO:0000256" key="1">
    <source>
        <dbReference type="SAM" id="MobiDB-lite"/>
    </source>
</evidence>
<evidence type="ECO:0008006" key="4">
    <source>
        <dbReference type="Google" id="ProtNLM"/>
    </source>
</evidence>
<dbReference type="EMBL" id="BAAAZG010000048">
    <property type="protein sequence ID" value="GAA4093076.1"/>
    <property type="molecule type" value="Genomic_DNA"/>
</dbReference>
<reference evidence="3" key="1">
    <citation type="journal article" date="2019" name="Int. J. Syst. Evol. Microbiol.">
        <title>The Global Catalogue of Microorganisms (GCM) 10K type strain sequencing project: providing services to taxonomists for standard genome sequencing and annotation.</title>
        <authorList>
            <consortium name="The Broad Institute Genomics Platform"/>
            <consortium name="The Broad Institute Genome Sequencing Center for Infectious Disease"/>
            <person name="Wu L."/>
            <person name="Ma J."/>
        </authorList>
    </citation>
    <scope>NUCLEOTIDE SEQUENCE [LARGE SCALE GENOMIC DNA]</scope>
    <source>
        <strain evidence="3">JCM 16702</strain>
    </source>
</reference>
<gene>
    <name evidence="2" type="ORF">GCM10022214_63640</name>
</gene>
<organism evidence="2 3">
    <name type="scientific">Actinomadura miaoliensis</name>
    <dbReference type="NCBI Taxonomy" id="430685"/>
    <lineage>
        <taxon>Bacteria</taxon>
        <taxon>Bacillati</taxon>
        <taxon>Actinomycetota</taxon>
        <taxon>Actinomycetes</taxon>
        <taxon>Streptosporangiales</taxon>
        <taxon>Thermomonosporaceae</taxon>
        <taxon>Actinomadura</taxon>
    </lineage>
</organism>
<protein>
    <recommendedName>
        <fullName evidence="4">GNAT family N-acetyltransferase</fullName>
    </recommendedName>
</protein>
<evidence type="ECO:0000313" key="2">
    <source>
        <dbReference type="EMBL" id="GAA4093076.1"/>
    </source>
</evidence>
<dbReference type="Proteomes" id="UP001500683">
    <property type="component" value="Unassembled WGS sequence"/>
</dbReference>
<name>A0ABP7WNL4_9ACTN</name>